<dbReference type="GO" id="GO:0006974">
    <property type="term" value="P:DNA damage response"/>
    <property type="evidence" value="ECO:0007669"/>
    <property type="project" value="UniProtKB-KW"/>
</dbReference>
<evidence type="ECO:0000256" key="7">
    <source>
        <dbReference type="RuleBase" id="RU366049"/>
    </source>
</evidence>
<dbReference type="GO" id="GO:0003677">
    <property type="term" value="F:DNA binding"/>
    <property type="evidence" value="ECO:0007669"/>
    <property type="project" value="TreeGrafter"/>
</dbReference>
<dbReference type="InParanoid" id="A0A3N4LKN0"/>
<dbReference type="AlphaFoldDB" id="A0A3N4LKN0"/>
<evidence type="ECO:0000256" key="3">
    <source>
        <dbReference type="ARBA" id="ARBA00022763"/>
    </source>
</evidence>
<protein>
    <recommendedName>
        <fullName evidence="7">Chromosome segregation in meiosis protein</fullName>
    </recommendedName>
</protein>
<dbReference type="STRING" id="1051890.A0A3N4LKN0"/>
<keyword evidence="3 7" id="KW-0227">DNA damage</keyword>
<keyword evidence="4" id="KW-0236">DNA replication inhibitor</keyword>
<organism evidence="10 11">
    <name type="scientific">Terfezia boudieri ATCC MYA-4762</name>
    <dbReference type="NCBI Taxonomy" id="1051890"/>
    <lineage>
        <taxon>Eukaryota</taxon>
        <taxon>Fungi</taxon>
        <taxon>Dikarya</taxon>
        <taxon>Ascomycota</taxon>
        <taxon>Pezizomycotina</taxon>
        <taxon>Pezizomycetes</taxon>
        <taxon>Pezizales</taxon>
        <taxon>Pezizaceae</taxon>
        <taxon>Terfezia</taxon>
    </lineage>
</organism>
<dbReference type="InterPro" id="IPR040038">
    <property type="entry name" value="TIPIN/Csm3/Swi3"/>
</dbReference>
<proteinExistence type="inferred from homology"/>
<evidence type="ECO:0000256" key="4">
    <source>
        <dbReference type="ARBA" id="ARBA00022880"/>
    </source>
</evidence>
<feature type="compositionally biased region" description="Basic and acidic residues" evidence="8">
    <location>
        <begin position="162"/>
        <end position="173"/>
    </location>
</feature>
<feature type="compositionally biased region" description="Acidic residues" evidence="8">
    <location>
        <begin position="209"/>
        <end position="223"/>
    </location>
</feature>
<evidence type="ECO:0000256" key="8">
    <source>
        <dbReference type="SAM" id="MobiDB-lite"/>
    </source>
</evidence>
<keyword evidence="5 7" id="KW-0539">Nucleus</keyword>
<dbReference type="Proteomes" id="UP000267821">
    <property type="component" value="Unassembled WGS sequence"/>
</dbReference>
<evidence type="ECO:0000313" key="11">
    <source>
        <dbReference type="Proteomes" id="UP000267821"/>
    </source>
</evidence>
<keyword evidence="11" id="KW-1185">Reference proteome</keyword>
<feature type="domain" description="Chromosome segregation in meiosis protein 3" evidence="9">
    <location>
        <begin position="66"/>
        <end position="149"/>
    </location>
</feature>
<keyword evidence="6 7" id="KW-0131">Cell cycle</keyword>
<evidence type="ECO:0000256" key="5">
    <source>
        <dbReference type="ARBA" id="ARBA00023242"/>
    </source>
</evidence>
<reference evidence="10 11" key="1">
    <citation type="journal article" date="2018" name="Nat. Ecol. Evol.">
        <title>Pezizomycetes genomes reveal the molecular basis of ectomycorrhizal truffle lifestyle.</title>
        <authorList>
            <person name="Murat C."/>
            <person name="Payen T."/>
            <person name="Noel B."/>
            <person name="Kuo A."/>
            <person name="Morin E."/>
            <person name="Chen J."/>
            <person name="Kohler A."/>
            <person name="Krizsan K."/>
            <person name="Balestrini R."/>
            <person name="Da Silva C."/>
            <person name="Montanini B."/>
            <person name="Hainaut M."/>
            <person name="Levati E."/>
            <person name="Barry K.W."/>
            <person name="Belfiori B."/>
            <person name="Cichocki N."/>
            <person name="Clum A."/>
            <person name="Dockter R.B."/>
            <person name="Fauchery L."/>
            <person name="Guy J."/>
            <person name="Iotti M."/>
            <person name="Le Tacon F."/>
            <person name="Lindquist E.A."/>
            <person name="Lipzen A."/>
            <person name="Malagnac F."/>
            <person name="Mello A."/>
            <person name="Molinier V."/>
            <person name="Miyauchi S."/>
            <person name="Poulain J."/>
            <person name="Riccioni C."/>
            <person name="Rubini A."/>
            <person name="Sitrit Y."/>
            <person name="Splivallo R."/>
            <person name="Traeger S."/>
            <person name="Wang M."/>
            <person name="Zifcakova L."/>
            <person name="Wipf D."/>
            <person name="Zambonelli A."/>
            <person name="Paolocci F."/>
            <person name="Nowrousian M."/>
            <person name="Ottonello S."/>
            <person name="Baldrian P."/>
            <person name="Spatafora J.W."/>
            <person name="Henrissat B."/>
            <person name="Nagy L.G."/>
            <person name="Aury J.M."/>
            <person name="Wincker P."/>
            <person name="Grigoriev I.V."/>
            <person name="Bonfante P."/>
            <person name="Martin F.M."/>
        </authorList>
    </citation>
    <scope>NUCLEOTIDE SEQUENCE [LARGE SCALE GENOMIC DNA]</scope>
    <source>
        <strain evidence="10 11">ATCC MYA-4762</strain>
    </source>
</reference>
<evidence type="ECO:0000256" key="1">
    <source>
        <dbReference type="ARBA" id="ARBA00004123"/>
    </source>
</evidence>
<name>A0A3N4LKN0_9PEZI</name>
<dbReference type="InterPro" id="IPR012923">
    <property type="entry name" value="Csm3"/>
</dbReference>
<evidence type="ECO:0000259" key="9">
    <source>
        <dbReference type="Pfam" id="PF07962"/>
    </source>
</evidence>
<comment type="similarity">
    <text evidence="2 7">Belongs to the CSM3 family.</text>
</comment>
<evidence type="ECO:0000256" key="2">
    <source>
        <dbReference type="ARBA" id="ARBA00006075"/>
    </source>
</evidence>
<sequence length="326" mass="35969">MASRAQTAQADDNQFDDLFDYDVDTGIPDLDVTLDAPGRKNTSTKKVDLGVDEEVKITRVKRPTVKLDADRLLSPQGLPKLRRTAPEQLGKKLKGKGHEYRDAARILAFYQLWADDLYRKATFRDTISIIEKLGHTKRVQIARNQYLDDYLPKSIPPETEAEITRQENGKEGAQDTDDDLYEVPPPWKPRPRNTVRDGNGGSLFLGGNDSDDDPPLGEPDNSELDASVRQTTGVVRVPDAGQVHEEENPQSVEDEFDDGFEVIDDWDEIMDGVGPSTQAVCQSSKADTAAGDRASIFGGGGEKLSAAPVDEDELDDEDALEAMYGF</sequence>
<feature type="region of interest" description="Disordered" evidence="8">
    <location>
        <begin position="162"/>
        <end position="229"/>
    </location>
</feature>
<dbReference type="OrthoDB" id="437078at2759"/>
<dbReference type="PANTHER" id="PTHR13220">
    <property type="entry name" value="TIMELESS INTERACTING-RELATED"/>
    <property type="match status" value="1"/>
</dbReference>
<dbReference type="GO" id="GO:0043111">
    <property type="term" value="P:replication fork arrest"/>
    <property type="evidence" value="ECO:0007669"/>
    <property type="project" value="TreeGrafter"/>
</dbReference>
<dbReference type="EMBL" id="ML121546">
    <property type="protein sequence ID" value="RPB23493.1"/>
    <property type="molecule type" value="Genomic_DNA"/>
</dbReference>
<evidence type="ECO:0000256" key="6">
    <source>
        <dbReference type="ARBA" id="ARBA00023306"/>
    </source>
</evidence>
<gene>
    <name evidence="10" type="ORF">L211DRAFT_825361</name>
</gene>
<feature type="region of interest" description="Disordered" evidence="8">
    <location>
        <begin position="292"/>
        <end position="314"/>
    </location>
</feature>
<accession>A0A3N4LKN0</accession>
<dbReference type="PANTHER" id="PTHR13220:SF11">
    <property type="entry name" value="TIMELESS-INTERACTING PROTEIN"/>
    <property type="match status" value="1"/>
</dbReference>
<dbReference type="GO" id="GO:0031297">
    <property type="term" value="P:replication fork processing"/>
    <property type="evidence" value="ECO:0007669"/>
    <property type="project" value="UniProtKB-UniRule"/>
</dbReference>
<comment type="subcellular location">
    <subcellularLocation>
        <location evidence="1 7">Nucleus</location>
    </subcellularLocation>
</comment>
<dbReference type="GO" id="GO:0000076">
    <property type="term" value="P:DNA replication checkpoint signaling"/>
    <property type="evidence" value="ECO:0007669"/>
    <property type="project" value="UniProtKB-UniRule"/>
</dbReference>
<dbReference type="GO" id="GO:0031298">
    <property type="term" value="C:replication fork protection complex"/>
    <property type="evidence" value="ECO:0007669"/>
    <property type="project" value="TreeGrafter"/>
</dbReference>
<evidence type="ECO:0000313" key="10">
    <source>
        <dbReference type="EMBL" id="RPB23493.1"/>
    </source>
</evidence>
<dbReference type="Pfam" id="PF07962">
    <property type="entry name" value="Swi3"/>
    <property type="match status" value="1"/>
</dbReference>
<comment type="function">
    <text evidence="7">Plays an important role in the control of DNA replication and the maintenance of replication fork stability.</text>
</comment>